<dbReference type="RefSeq" id="WP_005992594.1">
    <property type="nucleotide sequence ID" value="NZ_AECZ01000008.1"/>
</dbReference>
<dbReference type="InterPro" id="IPR007159">
    <property type="entry name" value="SpoVT-AbrB_dom"/>
</dbReference>
<name>E1JV44_SOLFR</name>
<protein>
    <submittedName>
        <fullName evidence="3">Transcriptional regulator, AbrB family</fullName>
    </submittedName>
</protein>
<dbReference type="Proteomes" id="UP000006250">
    <property type="component" value="Unassembled WGS sequence"/>
</dbReference>
<dbReference type="NCBIfam" id="TIGR01439">
    <property type="entry name" value="lp_hng_hel_AbrB"/>
    <property type="match status" value="1"/>
</dbReference>
<dbReference type="OrthoDB" id="33406at2"/>
<dbReference type="EMBL" id="AECZ01000008">
    <property type="protein sequence ID" value="EFL51638.1"/>
    <property type="molecule type" value="Genomic_DNA"/>
</dbReference>
<proteinExistence type="predicted"/>
<gene>
    <name evidence="3" type="ORF">DesfrDRAFT_1493</name>
</gene>
<dbReference type="GO" id="GO:0003677">
    <property type="term" value="F:DNA binding"/>
    <property type="evidence" value="ECO:0007669"/>
    <property type="project" value="UniProtKB-UniRule"/>
</dbReference>
<feature type="domain" description="SpoVT-AbrB" evidence="2">
    <location>
        <begin position="1"/>
        <end position="45"/>
    </location>
</feature>
<reference evidence="3 4" key="1">
    <citation type="submission" date="2010-08" db="EMBL/GenBank/DDBJ databases">
        <title>The draft genome of Desulfovibrio fructosovorans JJ.</title>
        <authorList>
            <consortium name="US DOE Joint Genome Institute (JGI-PGF)"/>
            <person name="Lucas S."/>
            <person name="Copeland A."/>
            <person name="Lapidus A."/>
            <person name="Cheng J.-F."/>
            <person name="Bruce D."/>
            <person name="Goodwin L."/>
            <person name="Pitluck S."/>
            <person name="Land M.L."/>
            <person name="Hauser L."/>
            <person name="Chang Y.-J."/>
            <person name="Jeffries C."/>
            <person name="Wall J.D."/>
            <person name="Stahl D.A."/>
            <person name="Arkin A.P."/>
            <person name="Dehal P."/>
            <person name="Stolyar S.M."/>
            <person name="Hazen T.C."/>
            <person name="Woyke T.J."/>
        </authorList>
    </citation>
    <scope>NUCLEOTIDE SEQUENCE [LARGE SCALE GENOMIC DNA]</scope>
    <source>
        <strain evidence="3 4">JJ</strain>
    </source>
</reference>
<dbReference type="PROSITE" id="PS51740">
    <property type="entry name" value="SPOVT_ABRB"/>
    <property type="match status" value="1"/>
</dbReference>
<dbReference type="SUPFAM" id="SSF89447">
    <property type="entry name" value="AbrB/MazE/MraZ-like"/>
    <property type="match status" value="1"/>
</dbReference>
<dbReference type="Gene3D" id="2.10.260.10">
    <property type="match status" value="1"/>
</dbReference>
<accession>E1JV44</accession>
<evidence type="ECO:0000313" key="3">
    <source>
        <dbReference type="EMBL" id="EFL51638.1"/>
    </source>
</evidence>
<sequence length="87" mass="9210">METTLDEQGRVTIPADVLKDMGLAPGSRVIVEGQDSAIVIRSLDAASGLVEECGVLVFGGETVGPVEELLDRVREDRTRDVSGLSGR</sequence>
<keyword evidence="1" id="KW-0238">DNA-binding</keyword>
<evidence type="ECO:0000259" key="2">
    <source>
        <dbReference type="PROSITE" id="PS51740"/>
    </source>
</evidence>
<evidence type="ECO:0000256" key="1">
    <source>
        <dbReference type="PROSITE-ProRule" id="PRU01076"/>
    </source>
</evidence>
<keyword evidence="4" id="KW-1185">Reference proteome</keyword>
<dbReference type="AlphaFoldDB" id="E1JV44"/>
<organism evidence="3 4">
    <name type="scientific">Solidesulfovibrio fructosivorans JJ]</name>
    <dbReference type="NCBI Taxonomy" id="596151"/>
    <lineage>
        <taxon>Bacteria</taxon>
        <taxon>Pseudomonadati</taxon>
        <taxon>Thermodesulfobacteriota</taxon>
        <taxon>Desulfovibrionia</taxon>
        <taxon>Desulfovibrionales</taxon>
        <taxon>Desulfovibrionaceae</taxon>
        <taxon>Solidesulfovibrio</taxon>
    </lineage>
</organism>
<dbReference type="eggNOG" id="ENOG503184T">
    <property type="taxonomic scope" value="Bacteria"/>
</dbReference>
<evidence type="ECO:0000313" key="4">
    <source>
        <dbReference type="Proteomes" id="UP000006250"/>
    </source>
</evidence>
<dbReference type="STRING" id="596151.DesfrDRAFT_1493"/>
<dbReference type="Pfam" id="PF04014">
    <property type="entry name" value="MazE_antitoxin"/>
    <property type="match status" value="1"/>
</dbReference>
<dbReference type="SMART" id="SM00966">
    <property type="entry name" value="SpoVT_AbrB"/>
    <property type="match status" value="1"/>
</dbReference>
<dbReference type="InterPro" id="IPR037914">
    <property type="entry name" value="SpoVT-AbrB_sf"/>
</dbReference>
<comment type="caution">
    <text evidence="3">The sequence shown here is derived from an EMBL/GenBank/DDBJ whole genome shotgun (WGS) entry which is preliminary data.</text>
</comment>